<gene>
    <name evidence="2" type="ORF">FMUND_360</name>
</gene>
<feature type="region of interest" description="Disordered" evidence="1">
    <location>
        <begin position="220"/>
        <end position="261"/>
    </location>
</feature>
<comment type="caution">
    <text evidence="2">The sequence shown here is derived from an EMBL/GenBank/DDBJ whole genome shotgun (WGS) entry which is preliminary data.</text>
</comment>
<dbReference type="EMBL" id="JAAOAN010000023">
    <property type="protein sequence ID" value="KAF5724930.1"/>
    <property type="molecule type" value="Genomic_DNA"/>
</dbReference>
<organism evidence="2 3">
    <name type="scientific">Fusarium mundagurra</name>
    <dbReference type="NCBI Taxonomy" id="1567541"/>
    <lineage>
        <taxon>Eukaryota</taxon>
        <taxon>Fungi</taxon>
        <taxon>Dikarya</taxon>
        <taxon>Ascomycota</taxon>
        <taxon>Pezizomycotina</taxon>
        <taxon>Sordariomycetes</taxon>
        <taxon>Hypocreomycetidae</taxon>
        <taxon>Hypocreales</taxon>
        <taxon>Nectriaceae</taxon>
        <taxon>Fusarium</taxon>
        <taxon>Fusarium fujikuroi species complex</taxon>
    </lineage>
</organism>
<dbReference type="AlphaFoldDB" id="A0A8H5Z8V2"/>
<keyword evidence="3" id="KW-1185">Reference proteome</keyword>
<feature type="region of interest" description="Disordered" evidence="1">
    <location>
        <begin position="308"/>
        <end position="369"/>
    </location>
</feature>
<dbReference type="Proteomes" id="UP000544331">
    <property type="component" value="Unassembled WGS sequence"/>
</dbReference>
<protein>
    <submittedName>
        <fullName evidence="2">Uncharacterized protein</fullName>
    </submittedName>
</protein>
<name>A0A8H5Z8V2_9HYPO</name>
<dbReference type="OrthoDB" id="4161727at2759"/>
<feature type="compositionally biased region" description="Acidic residues" evidence="1">
    <location>
        <begin position="353"/>
        <end position="362"/>
    </location>
</feature>
<reference evidence="2 3" key="1">
    <citation type="submission" date="2020-05" db="EMBL/GenBank/DDBJ databases">
        <title>Identification and distribution of gene clusters putatively required for synthesis of sphingolipid metabolism inhibitors in phylogenetically diverse species of the filamentous fungus Fusarium.</title>
        <authorList>
            <person name="Kim H.-S."/>
            <person name="Busman M."/>
            <person name="Brown D.W."/>
            <person name="Divon H."/>
            <person name="Uhlig S."/>
            <person name="Proctor R.H."/>
        </authorList>
    </citation>
    <scope>NUCLEOTIDE SEQUENCE [LARGE SCALE GENOMIC DNA]</scope>
    <source>
        <strain evidence="2 3">NRRL 66235</strain>
    </source>
</reference>
<proteinExistence type="predicted"/>
<sequence>MAAEPPDLSRQRPRSILSLAKRARNEFRSLLDIKTRIAARRDPHVSPDRVGKHHSTNDLNIPRTKGASQRPIGAPPPNKKDFRGASFGETFEEQRRGMLAFQDPFVMLGAEDISTPTSNLGWLPVDEHKSSPGSIAKILFKIRKSTIRLPDSKTAPEYQDTTPYLRSPTTPRDSPIRCPNDTSRAVNLLSLPVEESWSGNSATRDPRLDGLVPSFCATETNSSQTNLSETSMAGLGSSATSMAEETSLGASTTDDTDGASDVTDYTDLSLIENFETSLVRPNVVLLSALMSIKDEVVSRIVRRVQLTTSGQGARQHISGKASAQFVSQNSETNSSNNSSQRYVPNARKRFLDTDEGYEAGDGDDGKERRTREDLPLALLPSHRTQKFACPFYKRYPEIFFEDERELIEHTRAEQRCDNQSAPAEEEIIYITQNQERVLRKRQRNIPEEERWVLVFQAVFPDIPTDHIPSPYYKLDPGDLVPDAATLAEFRAFAVQELPSRIINDVNNYLRFLPGVTIGLKGIIKSQGQPWE</sequence>
<accession>A0A8H5Z8V2</accession>
<feature type="compositionally biased region" description="Polar residues" evidence="1">
    <location>
        <begin position="220"/>
        <end position="244"/>
    </location>
</feature>
<feature type="compositionally biased region" description="Low complexity" evidence="1">
    <location>
        <begin position="327"/>
        <end position="339"/>
    </location>
</feature>
<evidence type="ECO:0000313" key="2">
    <source>
        <dbReference type="EMBL" id="KAF5724930.1"/>
    </source>
</evidence>
<dbReference type="PANTHER" id="PTHR38166">
    <property type="entry name" value="C2H2-TYPE DOMAIN-CONTAINING PROTEIN-RELATED"/>
    <property type="match status" value="1"/>
</dbReference>
<feature type="region of interest" description="Disordered" evidence="1">
    <location>
        <begin position="42"/>
        <end position="84"/>
    </location>
</feature>
<evidence type="ECO:0000256" key="1">
    <source>
        <dbReference type="SAM" id="MobiDB-lite"/>
    </source>
</evidence>
<feature type="compositionally biased region" description="Polar residues" evidence="1">
    <location>
        <begin position="159"/>
        <end position="172"/>
    </location>
</feature>
<feature type="region of interest" description="Disordered" evidence="1">
    <location>
        <begin position="153"/>
        <end position="179"/>
    </location>
</feature>
<evidence type="ECO:0000313" key="3">
    <source>
        <dbReference type="Proteomes" id="UP000544331"/>
    </source>
</evidence>
<dbReference type="PANTHER" id="PTHR38166:SF1">
    <property type="entry name" value="C2H2-TYPE DOMAIN-CONTAINING PROTEIN"/>
    <property type="match status" value="1"/>
</dbReference>
<feature type="compositionally biased region" description="Low complexity" evidence="1">
    <location>
        <begin position="246"/>
        <end position="261"/>
    </location>
</feature>